<accession>A0A317DA64</accession>
<name>A0A317DA64_9ACTN</name>
<dbReference type="Pfam" id="PF03780">
    <property type="entry name" value="Asp23"/>
    <property type="match status" value="1"/>
</dbReference>
<dbReference type="EMBL" id="QGKS01000387">
    <property type="protein sequence ID" value="PWR09683.1"/>
    <property type="molecule type" value="Genomic_DNA"/>
</dbReference>
<gene>
    <name evidence="3" type="ORF">DKT69_30430</name>
</gene>
<evidence type="ECO:0000256" key="1">
    <source>
        <dbReference type="ARBA" id="ARBA00005721"/>
    </source>
</evidence>
<dbReference type="OrthoDB" id="3398125at2"/>
<dbReference type="InterPro" id="IPR005531">
    <property type="entry name" value="Asp23"/>
</dbReference>
<proteinExistence type="inferred from homology"/>
<evidence type="ECO:0000313" key="4">
    <source>
        <dbReference type="Proteomes" id="UP000246050"/>
    </source>
</evidence>
<dbReference type="Proteomes" id="UP000246050">
    <property type="component" value="Unassembled WGS sequence"/>
</dbReference>
<sequence length="132" mass="13668">MTGTLPRRGRTAPTGADATRKRGAAPTGPDATRERWPEERIARLAEDAARRTPGVAVPAATVRADGRAARVDLDLAVDHGRHLPTVAEAVRRRVAAQVEARTGLTVAGVTITVVDLLLPERGGGTTPPGSGG</sequence>
<evidence type="ECO:0000313" key="3">
    <source>
        <dbReference type="EMBL" id="PWR09683.1"/>
    </source>
</evidence>
<dbReference type="AlphaFoldDB" id="A0A317DA64"/>
<reference evidence="3 4" key="1">
    <citation type="submission" date="2018-05" db="EMBL/GenBank/DDBJ databases">
        <title>Micromonosporas from Atacama Desert.</title>
        <authorList>
            <person name="Carro L."/>
            <person name="Golinska P."/>
            <person name="Klenk H.-P."/>
            <person name="Goodfellow M."/>
        </authorList>
    </citation>
    <scope>NUCLEOTIDE SEQUENCE [LARGE SCALE GENOMIC DNA]</scope>
    <source>
        <strain evidence="3 4">4G51</strain>
    </source>
</reference>
<comment type="caution">
    <text evidence="3">The sequence shown here is derived from an EMBL/GenBank/DDBJ whole genome shotgun (WGS) entry which is preliminary data.</text>
</comment>
<evidence type="ECO:0008006" key="5">
    <source>
        <dbReference type="Google" id="ProtNLM"/>
    </source>
</evidence>
<dbReference type="RefSeq" id="WP_109804889.1">
    <property type="nucleotide sequence ID" value="NZ_QGKS01000387.1"/>
</dbReference>
<evidence type="ECO:0000256" key="2">
    <source>
        <dbReference type="SAM" id="MobiDB-lite"/>
    </source>
</evidence>
<protein>
    <recommendedName>
        <fullName evidence="5">Asp23/Gls24 family protein</fullName>
    </recommendedName>
</protein>
<organism evidence="3 4">
    <name type="scientific">Micromonospora sicca</name>
    <dbReference type="NCBI Taxonomy" id="2202420"/>
    <lineage>
        <taxon>Bacteria</taxon>
        <taxon>Bacillati</taxon>
        <taxon>Actinomycetota</taxon>
        <taxon>Actinomycetes</taxon>
        <taxon>Micromonosporales</taxon>
        <taxon>Micromonosporaceae</taxon>
        <taxon>Micromonospora</taxon>
    </lineage>
</organism>
<comment type="similarity">
    <text evidence="1">Belongs to the asp23 family.</text>
</comment>
<feature type="region of interest" description="Disordered" evidence="2">
    <location>
        <begin position="1"/>
        <end position="36"/>
    </location>
</feature>